<dbReference type="EMBL" id="JAGFNK010000113">
    <property type="protein sequence ID" value="KAI9507754.1"/>
    <property type="molecule type" value="Genomic_DNA"/>
</dbReference>
<dbReference type="Proteomes" id="UP001207468">
    <property type="component" value="Unassembled WGS sequence"/>
</dbReference>
<name>A0ACC0U7U0_9AGAM</name>
<evidence type="ECO:0000313" key="1">
    <source>
        <dbReference type="EMBL" id="KAI9507754.1"/>
    </source>
</evidence>
<gene>
    <name evidence="1" type="ORF">F5148DRAFT_1202454</name>
</gene>
<keyword evidence="2" id="KW-1185">Reference proteome</keyword>
<sequence length="601" mass="66982">MSESSAISVEEPLSGTLISNHPHADIILRSRDSHEFKVPKVYIADSSPVLAELIQNRSHPIDVATSFPVVRLSDSGATLSNLLSFIIPITPDLPSTVEDTMVLLSTAQRYEMILVLTRIRDHLTHQNPPLIRDETAFHIYSLAKKHSLRQEADQAARNLESSGKLDILSGALLYELWGYYQKVRGYLASDLSTFMTLGAGARINFRCIKLTSSDVPIWLKDYIDSIARNPALFTLSEFHMALTRHVSSGPRPSRYCQSCSSMSSKTIDNFWAALSDVFHRSIENYLLIENEMRSRQRPSSDSTTTVLIPQSLDTHNADVVLRSSDGVPFCVHKSILSMASPFFRDMFSLPQPADSERVDGLPVVHLPEEAEVLHHLITVLYPIPSVIPDIYEKALTLLAVSQKYDMAAIQSSIRAEMKNKNLHPLTATATFRAYGVASAKGLTPEMENAARLTLDFPMSFESMGDALSTFGGWALRDLARFRKRCRDSLVSCLESLLDTRLPPIDIWVGCHNTASDAVPWWLQTILLEHLKRLQSPYANGLLKPSFLRAEYLAALQSHISQGGCAFCSKAHIMHGETFSLDMVSLQTSLNAHSRRLCISSR</sequence>
<comment type="caution">
    <text evidence="1">The sequence shown here is derived from an EMBL/GenBank/DDBJ whole genome shotgun (WGS) entry which is preliminary data.</text>
</comment>
<reference evidence="1" key="1">
    <citation type="submission" date="2021-03" db="EMBL/GenBank/DDBJ databases">
        <title>Evolutionary priming and transition to the ectomycorrhizal habit in an iconic lineage of mushroom-forming fungi: is preadaptation a requirement?</title>
        <authorList>
            <consortium name="DOE Joint Genome Institute"/>
            <person name="Looney B.P."/>
            <person name="Miyauchi S."/>
            <person name="Morin E."/>
            <person name="Drula E."/>
            <person name="Courty P.E."/>
            <person name="Chicoki N."/>
            <person name="Fauchery L."/>
            <person name="Kohler A."/>
            <person name="Kuo A."/>
            <person name="LaButti K."/>
            <person name="Pangilinan J."/>
            <person name="Lipzen A."/>
            <person name="Riley R."/>
            <person name="Andreopoulos W."/>
            <person name="He G."/>
            <person name="Johnson J."/>
            <person name="Barry K.W."/>
            <person name="Grigoriev I.V."/>
            <person name="Nagy L."/>
            <person name="Hibbett D."/>
            <person name="Henrissat B."/>
            <person name="Matheny P.B."/>
            <person name="Labbe J."/>
            <person name="Martin A.F."/>
        </authorList>
    </citation>
    <scope>NUCLEOTIDE SEQUENCE</scope>
    <source>
        <strain evidence="1">BPL698</strain>
    </source>
</reference>
<proteinExistence type="predicted"/>
<organism evidence="1 2">
    <name type="scientific">Russula earlei</name>
    <dbReference type="NCBI Taxonomy" id="71964"/>
    <lineage>
        <taxon>Eukaryota</taxon>
        <taxon>Fungi</taxon>
        <taxon>Dikarya</taxon>
        <taxon>Basidiomycota</taxon>
        <taxon>Agaricomycotina</taxon>
        <taxon>Agaricomycetes</taxon>
        <taxon>Russulales</taxon>
        <taxon>Russulaceae</taxon>
        <taxon>Russula</taxon>
    </lineage>
</organism>
<accession>A0ACC0U7U0</accession>
<protein>
    <submittedName>
        <fullName evidence="1">Uncharacterized protein</fullName>
    </submittedName>
</protein>
<evidence type="ECO:0000313" key="2">
    <source>
        <dbReference type="Proteomes" id="UP001207468"/>
    </source>
</evidence>